<dbReference type="InterPro" id="IPR027417">
    <property type="entry name" value="P-loop_NTPase"/>
</dbReference>
<protein>
    <submittedName>
        <fullName evidence="4">ABC transporter ATP-binding protein</fullName>
    </submittedName>
</protein>
<feature type="domain" description="ABC transporter" evidence="3">
    <location>
        <begin position="19"/>
        <end position="249"/>
    </location>
</feature>
<accession>A0ABR7SHQ3</accession>
<dbReference type="SUPFAM" id="SSF52540">
    <property type="entry name" value="P-loop containing nucleoside triphosphate hydrolases"/>
    <property type="match status" value="1"/>
</dbReference>
<keyword evidence="1" id="KW-0547">Nucleotide-binding</keyword>
<organism evidence="4 5">
    <name type="scientific">Streptomyces polyasparticus</name>
    <dbReference type="NCBI Taxonomy" id="2767826"/>
    <lineage>
        <taxon>Bacteria</taxon>
        <taxon>Bacillati</taxon>
        <taxon>Actinomycetota</taxon>
        <taxon>Actinomycetes</taxon>
        <taxon>Kitasatosporales</taxon>
        <taxon>Streptomycetaceae</taxon>
        <taxon>Streptomyces</taxon>
    </lineage>
</organism>
<evidence type="ECO:0000313" key="5">
    <source>
        <dbReference type="Proteomes" id="UP000642284"/>
    </source>
</evidence>
<reference evidence="4 5" key="1">
    <citation type="submission" date="2020-08" db="EMBL/GenBank/DDBJ databases">
        <title>Genemic of Streptomyces polyaspartic.</title>
        <authorList>
            <person name="Liu W."/>
        </authorList>
    </citation>
    <scope>NUCLEOTIDE SEQUENCE [LARGE SCALE GENOMIC DNA]</scope>
    <source>
        <strain evidence="4 5">TRM66268-LWL</strain>
    </source>
</reference>
<dbReference type="Proteomes" id="UP000642284">
    <property type="component" value="Unassembled WGS sequence"/>
</dbReference>
<dbReference type="Gene3D" id="3.40.50.300">
    <property type="entry name" value="P-loop containing nucleotide triphosphate hydrolases"/>
    <property type="match status" value="1"/>
</dbReference>
<dbReference type="PROSITE" id="PS50893">
    <property type="entry name" value="ABC_TRANSPORTER_2"/>
    <property type="match status" value="1"/>
</dbReference>
<gene>
    <name evidence="4" type="ORF">H9Y04_15060</name>
</gene>
<evidence type="ECO:0000313" key="4">
    <source>
        <dbReference type="EMBL" id="MBC9713888.1"/>
    </source>
</evidence>
<evidence type="ECO:0000259" key="3">
    <source>
        <dbReference type="PROSITE" id="PS50893"/>
    </source>
</evidence>
<dbReference type="EMBL" id="JACTVJ010000006">
    <property type="protein sequence ID" value="MBC9713888.1"/>
    <property type="molecule type" value="Genomic_DNA"/>
</dbReference>
<dbReference type="PANTHER" id="PTHR43582:SF2">
    <property type="entry name" value="LINEARMYCIN RESISTANCE ATP-BINDING PROTEIN LNRL"/>
    <property type="match status" value="1"/>
</dbReference>
<dbReference type="PROSITE" id="PS00211">
    <property type="entry name" value="ABC_TRANSPORTER_1"/>
    <property type="match status" value="1"/>
</dbReference>
<keyword evidence="5" id="KW-1185">Reference proteome</keyword>
<dbReference type="SMART" id="SM00382">
    <property type="entry name" value="AAA"/>
    <property type="match status" value="1"/>
</dbReference>
<dbReference type="GO" id="GO:0005524">
    <property type="term" value="F:ATP binding"/>
    <property type="evidence" value="ECO:0007669"/>
    <property type="project" value="UniProtKB-KW"/>
</dbReference>
<dbReference type="Pfam" id="PF00005">
    <property type="entry name" value="ABC_tran"/>
    <property type="match status" value="1"/>
</dbReference>
<evidence type="ECO:0000256" key="2">
    <source>
        <dbReference type="ARBA" id="ARBA00022840"/>
    </source>
</evidence>
<dbReference type="InterPro" id="IPR003439">
    <property type="entry name" value="ABC_transporter-like_ATP-bd"/>
</dbReference>
<dbReference type="PANTHER" id="PTHR43582">
    <property type="entry name" value="LINEARMYCIN RESISTANCE ATP-BINDING PROTEIN LNRL"/>
    <property type="match status" value="1"/>
</dbReference>
<comment type="caution">
    <text evidence="4">The sequence shown here is derived from an EMBL/GenBank/DDBJ whole genome shotgun (WGS) entry which is preliminary data.</text>
</comment>
<dbReference type="InterPro" id="IPR003593">
    <property type="entry name" value="AAA+_ATPase"/>
</dbReference>
<dbReference type="RefSeq" id="WP_187814319.1">
    <property type="nucleotide sequence ID" value="NZ_JACTVJ010000006.1"/>
</dbReference>
<sequence length="329" mass="35590">MTAAVRPKETAPPAAGGVLECSGLTRRFGPRTAVDDVSLSVAPGETYGLLGPNGAGKTTTIRMVCGLLRAETGTVKVAGQPIGPAAGAVKRLVGYVPQDVALYPDLTVRENLRFFGRLYRMPRRELDRRVTEVLELIDLGSRARDRVDSLSGGMRRRLNIGAALVHSPTLLVLDEPTVGVDPQSRHAILESVSRFGEEGMAVLYTTHYMEEAERVCDRVGIIDRGRLVAEGTTRELVALVAGRDRVRLTAGGDLKAYAEACLRLPRVEAADVTGEHGEMVETVVKDGRSLLPELLDLAHQCQVPVRSVEIVEPDLETVFLHLTGTALRE</sequence>
<dbReference type="InterPro" id="IPR017871">
    <property type="entry name" value="ABC_transporter-like_CS"/>
</dbReference>
<evidence type="ECO:0000256" key="1">
    <source>
        <dbReference type="ARBA" id="ARBA00022741"/>
    </source>
</evidence>
<proteinExistence type="predicted"/>
<keyword evidence="2 4" id="KW-0067">ATP-binding</keyword>
<name>A0ABR7SHQ3_9ACTN</name>